<dbReference type="Proteomes" id="UP000467841">
    <property type="component" value="Unassembled WGS sequence"/>
</dbReference>
<dbReference type="AlphaFoldDB" id="A0A6D2K4H0"/>
<evidence type="ECO:0000313" key="2">
    <source>
        <dbReference type="EMBL" id="CAA7042984.1"/>
    </source>
</evidence>
<keyword evidence="1" id="KW-1133">Transmembrane helix</keyword>
<organism evidence="2 3">
    <name type="scientific">Microthlaspi erraticum</name>
    <dbReference type="NCBI Taxonomy" id="1685480"/>
    <lineage>
        <taxon>Eukaryota</taxon>
        <taxon>Viridiplantae</taxon>
        <taxon>Streptophyta</taxon>
        <taxon>Embryophyta</taxon>
        <taxon>Tracheophyta</taxon>
        <taxon>Spermatophyta</taxon>
        <taxon>Magnoliopsida</taxon>
        <taxon>eudicotyledons</taxon>
        <taxon>Gunneridae</taxon>
        <taxon>Pentapetalae</taxon>
        <taxon>rosids</taxon>
        <taxon>malvids</taxon>
        <taxon>Brassicales</taxon>
        <taxon>Brassicaceae</taxon>
        <taxon>Coluteocarpeae</taxon>
        <taxon>Microthlaspi</taxon>
    </lineage>
</organism>
<evidence type="ECO:0000313" key="3">
    <source>
        <dbReference type="Proteomes" id="UP000467841"/>
    </source>
</evidence>
<proteinExistence type="predicted"/>
<keyword evidence="1" id="KW-0472">Membrane</keyword>
<dbReference type="EMBL" id="CACVBM020001274">
    <property type="protein sequence ID" value="CAA7042984.1"/>
    <property type="molecule type" value="Genomic_DNA"/>
</dbReference>
<sequence length="144" mass="16504">MARLRVRFRAVSGSSVLRLLEHYAGCLDAADFDWFFAKRHRELLRYEVGTFPIGPKFSRTGLFGIVLYFSQNHVAYMKSPVFNLGIIIASCGLLIVLYPDQSLISTFVDKVKVISQHFFVQLDVRWTLHPAKTWNGSFSWDDGL</sequence>
<evidence type="ECO:0000256" key="1">
    <source>
        <dbReference type="SAM" id="Phobius"/>
    </source>
</evidence>
<keyword evidence="3" id="KW-1185">Reference proteome</keyword>
<accession>A0A6D2K4H0</accession>
<feature type="transmembrane region" description="Helical" evidence="1">
    <location>
        <begin position="81"/>
        <end position="98"/>
    </location>
</feature>
<keyword evidence="1" id="KW-0812">Transmembrane</keyword>
<gene>
    <name evidence="2" type="ORF">MERR_LOCUS30219</name>
</gene>
<name>A0A6D2K4H0_9BRAS</name>
<comment type="caution">
    <text evidence="2">The sequence shown here is derived from an EMBL/GenBank/DDBJ whole genome shotgun (WGS) entry which is preliminary data.</text>
</comment>
<reference evidence="2" key="1">
    <citation type="submission" date="2020-01" db="EMBL/GenBank/DDBJ databases">
        <authorList>
            <person name="Mishra B."/>
        </authorList>
    </citation>
    <scope>NUCLEOTIDE SEQUENCE [LARGE SCALE GENOMIC DNA]</scope>
</reference>
<protein>
    <submittedName>
        <fullName evidence="2">Uncharacterized protein</fullName>
    </submittedName>
</protein>